<organism evidence="1 2">
    <name type="scientific">Carpediemonas membranifera</name>
    <dbReference type="NCBI Taxonomy" id="201153"/>
    <lineage>
        <taxon>Eukaryota</taxon>
        <taxon>Metamonada</taxon>
        <taxon>Carpediemonas-like organisms</taxon>
        <taxon>Carpediemonas</taxon>
    </lineage>
</organism>
<reference evidence="1" key="1">
    <citation type="submission" date="2021-05" db="EMBL/GenBank/DDBJ databases">
        <title>A free-living protist that lacks canonical eukaryotic 1 DNA replication and segregation systems.</title>
        <authorList>
            <person name="Salas-Leiva D.E."/>
            <person name="Tromer E.C."/>
            <person name="Curtis B.A."/>
            <person name="Jerlstrom-Hultqvist J."/>
            <person name="Kolisko M."/>
            <person name="Yi Z."/>
            <person name="Salas-Leiva J.S."/>
            <person name="Gallot-Lavallee L."/>
            <person name="Kops G.J.P.L."/>
            <person name="Archibald J.M."/>
            <person name="Simpson A.G.B."/>
            <person name="Roger A.J."/>
        </authorList>
    </citation>
    <scope>NUCLEOTIDE SEQUENCE</scope>
    <source>
        <strain evidence="1">BICM</strain>
    </source>
</reference>
<sequence length="224" mass="25035">MPHVPLNLNLAYRNTKIAHQSIERLKQLSTDGRHPVYEDHPPSQACAVVSGTLVSDGKFVRYQRAVHHPPLGCGRFLHALKLVKSHTTLSPLEMNVLHLILYRFSCMTPVPSSIDDLFIEVETDSQWRPLECPLQVATVRARLAGDQKSTQLGLVGIPYLHNSGCSKADRLAICFPATASSVSRVTRGNRKTGLAERFFIRVWWDGVETVRGCVNNTFLFPHPC</sequence>
<gene>
    <name evidence="1" type="ORF">J8273_1412</name>
</gene>
<proteinExistence type="predicted"/>
<accession>A0A8J6B146</accession>
<evidence type="ECO:0000313" key="1">
    <source>
        <dbReference type="EMBL" id="KAG9397055.1"/>
    </source>
</evidence>
<dbReference type="Proteomes" id="UP000717585">
    <property type="component" value="Unassembled WGS sequence"/>
</dbReference>
<keyword evidence="2" id="KW-1185">Reference proteome</keyword>
<protein>
    <submittedName>
        <fullName evidence="1">Uncharacterized protein</fullName>
    </submittedName>
</protein>
<dbReference type="EMBL" id="JAHDYR010000004">
    <property type="protein sequence ID" value="KAG9397055.1"/>
    <property type="molecule type" value="Genomic_DNA"/>
</dbReference>
<comment type="caution">
    <text evidence="1">The sequence shown here is derived from an EMBL/GenBank/DDBJ whole genome shotgun (WGS) entry which is preliminary data.</text>
</comment>
<evidence type="ECO:0000313" key="2">
    <source>
        <dbReference type="Proteomes" id="UP000717585"/>
    </source>
</evidence>
<name>A0A8J6B146_9EUKA</name>
<dbReference type="AlphaFoldDB" id="A0A8J6B146"/>